<dbReference type="STRING" id="326475.AWB66_02266"/>
<dbReference type="GO" id="GO:0004364">
    <property type="term" value="F:glutathione transferase activity"/>
    <property type="evidence" value="ECO:0007669"/>
    <property type="project" value="TreeGrafter"/>
</dbReference>
<dbReference type="RefSeq" id="WP_087630491.1">
    <property type="nucleotide sequence ID" value="NZ_FCNZ02000007.1"/>
</dbReference>
<evidence type="ECO:0000259" key="2">
    <source>
        <dbReference type="PROSITE" id="PS50405"/>
    </source>
</evidence>
<dbReference type="Gene3D" id="1.20.1050.10">
    <property type="match status" value="1"/>
</dbReference>
<dbReference type="InterPro" id="IPR050213">
    <property type="entry name" value="GST_superfamily"/>
</dbReference>
<evidence type="ECO:0000313" key="4">
    <source>
        <dbReference type="Proteomes" id="UP000054717"/>
    </source>
</evidence>
<evidence type="ECO:0000259" key="1">
    <source>
        <dbReference type="PROSITE" id="PS50404"/>
    </source>
</evidence>
<dbReference type="SUPFAM" id="SSF47616">
    <property type="entry name" value="GST C-terminal domain-like"/>
    <property type="match status" value="1"/>
</dbReference>
<dbReference type="InterPro" id="IPR004046">
    <property type="entry name" value="GST_C"/>
</dbReference>
<dbReference type="CDD" id="cd03192">
    <property type="entry name" value="GST_C_Sigma_like"/>
    <property type="match status" value="1"/>
</dbReference>
<dbReference type="AlphaFoldDB" id="A0A158HF39"/>
<name>A0A158HF39_9BURK</name>
<dbReference type="PANTHER" id="PTHR11571:SF263">
    <property type="entry name" value="GLUTATHIONE S-TRANSFERASE"/>
    <property type="match status" value="1"/>
</dbReference>
<dbReference type="FunFam" id="1.20.1050.10:FF:000051">
    <property type="entry name" value="Glutathione S-transferase"/>
    <property type="match status" value="1"/>
</dbReference>
<protein>
    <submittedName>
        <fullName evidence="3">Glutathione S-transferase domain-containing protein</fullName>
    </submittedName>
</protein>
<dbReference type="Gene3D" id="3.40.30.10">
    <property type="entry name" value="Glutaredoxin"/>
    <property type="match status" value="1"/>
</dbReference>
<dbReference type="Pfam" id="PF14497">
    <property type="entry name" value="GST_C_3"/>
    <property type="match status" value="1"/>
</dbReference>
<dbReference type="InterPro" id="IPR004045">
    <property type="entry name" value="Glutathione_S-Trfase_N"/>
</dbReference>
<reference evidence="3" key="1">
    <citation type="submission" date="2016-01" db="EMBL/GenBank/DDBJ databases">
        <authorList>
            <person name="Peeters Charlotte."/>
        </authorList>
    </citation>
    <scope>NUCLEOTIDE SEQUENCE</scope>
    <source>
        <strain evidence="3">LMG 22936</strain>
    </source>
</reference>
<dbReference type="PROSITE" id="PS50404">
    <property type="entry name" value="GST_NTER"/>
    <property type="match status" value="1"/>
</dbReference>
<dbReference type="GO" id="GO:0006749">
    <property type="term" value="P:glutathione metabolic process"/>
    <property type="evidence" value="ECO:0007669"/>
    <property type="project" value="TreeGrafter"/>
</dbReference>
<dbReference type="InterPro" id="IPR036249">
    <property type="entry name" value="Thioredoxin-like_sf"/>
</dbReference>
<proteinExistence type="predicted"/>
<feature type="domain" description="GST C-terminal" evidence="2">
    <location>
        <begin position="92"/>
        <end position="240"/>
    </location>
</feature>
<organism evidence="3 4">
    <name type="scientific">Caballeronia telluris</name>
    <dbReference type="NCBI Taxonomy" id="326475"/>
    <lineage>
        <taxon>Bacteria</taxon>
        <taxon>Pseudomonadati</taxon>
        <taxon>Pseudomonadota</taxon>
        <taxon>Betaproteobacteria</taxon>
        <taxon>Burkholderiales</taxon>
        <taxon>Burkholderiaceae</taxon>
        <taxon>Caballeronia</taxon>
    </lineage>
</organism>
<dbReference type="InterPro" id="IPR010987">
    <property type="entry name" value="Glutathione-S-Trfase_C-like"/>
</dbReference>
<dbReference type="SUPFAM" id="SSF52833">
    <property type="entry name" value="Thioredoxin-like"/>
    <property type="match status" value="1"/>
</dbReference>
<evidence type="ECO:0000313" key="3">
    <source>
        <dbReference type="EMBL" id="SAL42945.1"/>
    </source>
</evidence>
<dbReference type="InterPro" id="IPR036282">
    <property type="entry name" value="Glutathione-S-Trfase_C_sf"/>
</dbReference>
<comment type="caution">
    <text evidence="3">The sequence shown here is derived from an EMBL/GenBank/DDBJ whole genome shotgun (WGS) entry which is preliminary data.</text>
</comment>
<dbReference type="PROSITE" id="PS50405">
    <property type="entry name" value="GST_CTER"/>
    <property type="match status" value="1"/>
</dbReference>
<accession>A0A158HF39</accession>
<dbReference type="EMBL" id="FCNZ02000007">
    <property type="protein sequence ID" value="SAL42945.1"/>
    <property type="molecule type" value="Genomic_DNA"/>
</dbReference>
<dbReference type="PANTHER" id="PTHR11571">
    <property type="entry name" value="GLUTATHIONE S-TRANSFERASE"/>
    <property type="match status" value="1"/>
</dbReference>
<gene>
    <name evidence="3" type="ORF">AWB66_02266</name>
</gene>
<sequence>MPYELYYWDGLQGRGEFVRLALEDAGADYIDVARGAKKDGLGTDAMMKLLNSKTEAHIPFAPPFLKDGELIVPHVANILLYLGPKLGLAPKDEALRYVAHGMQLTIADVVAEVHDTHHPLATDLYYEDQKEAAKVRSKNFIEQRIPKFFGYFERVLKQNPDGDTQMVGKSTTYVDLSMFQLVDGLHYAFPRAMRKFGQHYPRVAALHDAVLARPNIAAYVDSERRIAFNESGIFRHYPELDQDAK</sequence>
<feature type="domain" description="GST N-terminal" evidence="1">
    <location>
        <begin position="1"/>
        <end position="90"/>
    </location>
</feature>
<keyword evidence="4" id="KW-1185">Reference proteome</keyword>
<dbReference type="Proteomes" id="UP000054717">
    <property type="component" value="Unassembled WGS sequence"/>
</dbReference>